<dbReference type="AlphaFoldDB" id="A0A8S1HDJ0"/>
<keyword evidence="1" id="KW-0408">Iron</keyword>
<evidence type="ECO:0000313" key="5">
    <source>
        <dbReference type="Proteomes" id="UP000835052"/>
    </source>
</evidence>
<accession>A0A8S1HDJ0</accession>
<protein>
    <recommendedName>
        <fullName evidence="3">Globin domain-containing protein</fullName>
    </recommendedName>
</protein>
<dbReference type="InterPro" id="IPR012292">
    <property type="entry name" value="Globin/Proto"/>
</dbReference>
<dbReference type="OrthoDB" id="5837818at2759"/>
<feature type="region of interest" description="Disordered" evidence="2">
    <location>
        <begin position="61"/>
        <end position="80"/>
    </location>
</feature>
<reference evidence="4" key="1">
    <citation type="submission" date="2020-10" db="EMBL/GenBank/DDBJ databases">
        <authorList>
            <person name="Kikuchi T."/>
        </authorList>
    </citation>
    <scope>NUCLEOTIDE SEQUENCE</scope>
    <source>
        <strain evidence="4">NKZ352</strain>
    </source>
</reference>
<dbReference type="SUPFAM" id="SSF46458">
    <property type="entry name" value="Globin-like"/>
    <property type="match status" value="1"/>
</dbReference>
<dbReference type="InterPro" id="IPR044399">
    <property type="entry name" value="Mb-like_M"/>
</dbReference>
<dbReference type="EMBL" id="CAJGYM010000034">
    <property type="protein sequence ID" value="CAD6193295.1"/>
    <property type="molecule type" value="Genomic_DNA"/>
</dbReference>
<keyword evidence="1" id="KW-0479">Metal-binding</keyword>
<evidence type="ECO:0000313" key="4">
    <source>
        <dbReference type="EMBL" id="CAD6193295.1"/>
    </source>
</evidence>
<evidence type="ECO:0000256" key="2">
    <source>
        <dbReference type="SAM" id="MobiDB-lite"/>
    </source>
</evidence>
<dbReference type="Proteomes" id="UP000835052">
    <property type="component" value="Unassembled WGS sequence"/>
</dbReference>
<comment type="caution">
    <text evidence="4">The sequence shown here is derived from an EMBL/GenBank/DDBJ whole genome shotgun (WGS) entry which is preliminary data.</text>
</comment>
<dbReference type="InterPro" id="IPR009050">
    <property type="entry name" value="Globin-like_sf"/>
</dbReference>
<proteinExistence type="inferred from homology"/>
<dbReference type="GO" id="GO:0019825">
    <property type="term" value="F:oxygen binding"/>
    <property type="evidence" value="ECO:0007669"/>
    <property type="project" value="InterPro"/>
</dbReference>
<comment type="similarity">
    <text evidence="1">Belongs to the globin family.</text>
</comment>
<dbReference type="Pfam" id="PF00042">
    <property type="entry name" value="Globin"/>
    <property type="match status" value="1"/>
</dbReference>
<keyword evidence="1" id="KW-0813">Transport</keyword>
<dbReference type="InterPro" id="IPR000971">
    <property type="entry name" value="Globin"/>
</dbReference>
<keyword evidence="1" id="KW-0561">Oxygen transport</keyword>
<dbReference type="CDD" id="cd01040">
    <property type="entry name" value="Mb-like"/>
    <property type="match status" value="1"/>
</dbReference>
<name>A0A8S1HDJ0_9PELO</name>
<sequence length="246" mass="27399">MTKTKWGYKKCSSIVFRGVESRTRLVPEMSSSHGQSRAPFLAATTSSSSMQLDLLQHDEMSVSSSSQRLAPPRSLRRCRSASPSPVVRLPILNSERQNLLKKSWNRVPRQSFGKSVLQGMGAHAGGRFFVDDPSGEQRHAKHFVELIQSCIDNLSDLESGLKPWLDVIGRGHVGFSVTAKHWEYFGESVLASVSEWVKPGRQHKETIKAWMLLSSFLADRLSAASRAAPHSPMISPRVQLMTFTHS</sequence>
<evidence type="ECO:0000256" key="1">
    <source>
        <dbReference type="RuleBase" id="RU000356"/>
    </source>
</evidence>
<organism evidence="4 5">
    <name type="scientific">Caenorhabditis auriculariae</name>
    <dbReference type="NCBI Taxonomy" id="2777116"/>
    <lineage>
        <taxon>Eukaryota</taxon>
        <taxon>Metazoa</taxon>
        <taxon>Ecdysozoa</taxon>
        <taxon>Nematoda</taxon>
        <taxon>Chromadorea</taxon>
        <taxon>Rhabditida</taxon>
        <taxon>Rhabditina</taxon>
        <taxon>Rhabditomorpha</taxon>
        <taxon>Rhabditoidea</taxon>
        <taxon>Rhabditidae</taxon>
        <taxon>Peloderinae</taxon>
        <taxon>Caenorhabditis</taxon>
    </lineage>
</organism>
<evidence type="ECO:0000259" key="3">
    <source>
        <dbReference type="Pfam" id="PF00042"/>
    </source>
</evidence>
<dbReference type="GO" id="GO:0020037">
    <property type="term" value="F:heme binding"/>
    <property type="evidence" value="ECO:0007669"/>
    <property type="project" value="InterPro"/>
</dbReference>
<dbReference type="GO" id="GO:0005344">
    <property type="term" value="F:oxygen carrier activity"/>
    <property type="evidence" value="ECO:0007669"/>
    <property type="project" value="UniProtKB-KW"/>
</dbReference>
<feature type="domain" description="Globin" evidence="3">
    <location>
        <begin position="137"/>
        <end position="215"/>
    </location>
</feature>
<keyword evidence="5" id="KW-1185">Reference proteome</keyword>
<keyword evidence="1" id="KW-0349">Heme</keyword>
<gene>
    <name evidence="4" type="ORF">CAUJ_LOCUS9214</name>
</gene>
<dbReference type="Gene3D" id="1.10.490.10">
    <property type="entry name" value="Globins"/>
    <property type="match status" value="1"/>
</dbReference>